<dbReference type="AlphaFoldDB" id="A0A0B7MH24"/>
<dbReference type="RefSeq" id="WP_044663898.1">
    <property type="nucleotide sequence ID" value="NZ_CDRZ01000015.1"/>
</dbReference>
<accession>A0A0B7MH24</accession>
<evidence type="ECO:0000313" key="2">
    <source>
        <dbReference type="EMBL" id="CEO87538.1"/>
    </source>
</evidence>
<dbReference type="SUPFAM" id="SSF53335">
    <property type="entry name" value="S-adenosyl-L-methionine-dependent methyltransferases"/>
    <property type="match status" value="1"/>
</dbReference>
<reference evidence="3" key="1">
    <citation type="submission" date="2015-01" db="EMBL/GenBank/DDBJ databases">
        <authorList>
            <person name="Manzoor Shahid"/>
            <person name="Zubair Saima"/>
        </authorList>
    </citation>
    <scope>NUCLEOTIDE SEQUENCE [LARGE SCALE GENOMIC DNA]</scope>
    <source>
        <strain evidence="3">Sp3</strain>
    </source>
</reference>
<proteinExistence type="predicted"/>
<dbReference type="Proteomes" id="UP000046155">
    <property type="component" value="Unassembled WGS sequence"/>
</dbReference>
<gene>
    <name evidence="2" type="ORF">SSCH_1110001</name>
</gene>
<dbReference type="PANTHER" id="PTHR43591:SF24">
    <property type="entry name" value="2-METHOXY-6-POLYPRENYL-1,4-BENZOQUINOL METHYLASE, MITOCHONDRIAL"/>
    <property type="match status" value="1"/>
</dbReference>
<dbReference type="PANTHER" id="PTHR43591">
    <property type="entry name" value="METHYLTRANSFERASE"/>
    <property type="match status" value="1"/>
</dbReference>
<evidence type="ECO:0000313" key="3">
    <source>
        <dbReference type="Proteomes" id="UP000046155"/>
    </source>
</evidence>
<organism evidence="2 3">
    <name type="scientific">Syntrophaceticus schinkii</name>
    <dbReference type="NCBI Taxonomy" id="499207"/>
    <lineage>
        <taxon>Bacteria</taxon>
        <taxon>Bacillati</taxon>
        <taxon>Bacillota</taxon>
        <taxon>Clostridia</taxon>
        <taxon>Thermoanaerobacterales</taxon>
        <taxon>Thermoanaerobacterales Family III. Incertae Sedis</taxon>
        <taxon>Syntrophaceticus</taxon>
    </lineage>
</organism>
<evidence type="ECO:0000259" key="1">
    <source>
        <dbReference type="Pfam" id="PF08241"/>
    </source>
</evidence>
<keyword evidence="3" id="KW-1185">Reference proteome</keyword>
<dbReference type="EMBL" id="CDRZ01000015">
    <property type="protein sequence ID" value="CEO87538.1"/>
    <property type="molecule type" value="Genomic_DNA"/>
</dbReference>
<feature type="domain" description="Methyltransferase type 11" evidence="1">
    <location>
        <begin position="33"/>
        <end position="131"/>
    </location>
</feature>
<dbReference type="OrthoDB" id="9772751at2"/>
<keyword evidence="2" id="KW-0489">Methyltransferase</keyword>
<dbReference type="CDD" id="cd02440">
    <property type="entry name" value="AdoMet_MTases"/>
    <property type="match status" value="1"/>
</dbReference>
<dbReference type="Gene3D" id="3.40.50.150">
    <property type="entry name" value="Vaccinia Virus protein VP39"/>
    <property type="match status" value="1"/>
</dbReference>
<keyword evidence="2" id="KW-0808">Transferase</keyword>
<dbReference type="Pfam" id="PF08241">
    <property type="entry name" value="Methyltransf_11"/>
    <property type="match status" value="1"/>
</dbReference>
<sequence>MLKSSSYGSMMPIYPLLAQQCVDDYDLNSGICLDVGTGKGFVGVEIAKITHMSIYFIDIEAEAVDSAKETVAEADIDNEVFFVQADVCKKLPFDDKFADFIVSRGSIWFWDDMAMGLAEIHRVLKVGGTAFVGGGLGRYAPWTMRERLSGVRKNTLEKKGGKRISLEQMKELAIEAGIPSFRVISDAPGDKGRWIEIHKHL</sequence>
<dbReference type="GO" id="GO:0008757">
    <property type="term" value="F:S-adenosylmethionine-dependent methyltransferase activity"/>
    <property type="evidence" value="ECO:0007669"/>
    <property type="project" value="InterPro"/>
</dbReference>
<dbReference type="InterPro" id="IPR013216">
    <property type="entry name" value="Methyltransf_11"/>
</dbReference>
<protein>
    <submittedName>
        <fullName evidence="2">Methyltransferase</fullName>
    </submittedName>
</protein>
<dbReference type="GO" id="GO:0032259">
    <property type="term" value="P:methylation"/>
    <property type="evidence" value="ECO:0007669"/>
    <property type="project" value="UniProtKB-KW"/>
</dbReference>
<name>A0A0B7MH24_9FIRM</name>
<dbReference type="InterPro" id="IPR029063">
    <property type="entry name" value="SAM-dependent_MTases_sf"/>
</dbReference>